<comment type="caution">
    <text evidence="13">The sequence shown here is derived from an EMBL/GenBank/DDBJ whole genome shotgun (WGS) entry which is preliminary data.</text>
</comment>
<keyword evidence="3 9" id="KW-1133">Transmembrane helix</keyword>
<feature type="disulfide bond" evidence="7">
    <location>
        <begin position="386"/>
        <end position="395"/>
    </location>
</feature>
<dbReference type="Gene3D" id="3.40.390.10">
    <property type="entry name" value="Collagenase (Catalytic Domain)"/>
    <property type="match status" value="1"/>
</dbReference>
<evidence type="ECO:0000256" key="1">
    <source>
        <dbReference type="ARBA" id="ARBA00004167"/>
    </source>
</evidence>
<feature type="binding site" evidence="8">
    <location>
        <position position="61"/>
    </location>
    <ligand>
        <name>Zn(2+)</name>
        <dbReference type="ChEBI" id="CHEBI:29105"/>
        <note>catalytic</note>
    </ligand>
</feature>
<dbReference type="SUPFAM" id="SSF57552">
    <property type="entry name" value="Blood coagulation inhibitor (disintegrin)"/>
    <property type="match status" value="1"/>
</dbReference>
<dbReference type="OrthoDB" id="6426956at2759"/>
<evidence type="ECO:0000256" key="7">
    <source>
        <dbReference type="PROSITE-ProRule" id="PRU00076"/>
    </source>
</evidence>
<keyword evidence="2 9" id="KW-0812">Transmembrane</keyword>
<dbReference type="InterPro" id="IPR000742">
    <property type="entry name" value="EGF"/>
</dbReference>
<feature type="domain" description="Disintegrin" evidence="11">
    <location>
        <begin position="126"/>
        <end position="214"/>
    </location>
</feature>
<feature type="binding site" evidence="8">
    <location>
        <position position="65"/>
    </location>
    <ligand>
        <name>Zn(2+)</name>
        <dbReference type="ChEBI" id="CHEBI:29105"/>
        <note>catalytic</note>
    </ligand>
</feature>
<proteinExistence type="predicted"/>
<keyword evidence="8" id="KW-0862">Zinc</keyword>
<keyword evidence="8" id="KW-0479">Metal-binding</keyword>
<keyword evidence="7" id="KW-0245">EGF-like domain</keyword>
<dbReference type="EMBL" id="BMAV01001614">
    <property type="protein sequence ID" value="GFY40016.1"/>
    <property type="molecule type" value="Genomic_DNA"/>
</dbReference>
<dbReference type="SMART" id="SM00050">
    <property type="entry name" value="DISIN"/>
    <property type="match status" value="1"/>
</dbReference>
<evidence type="ECO:0000256" key="8">
    <source>
        <dbReference type="PROSITE-ProRule" id="PRU00276"/>
    </source>
</evidence>
<keyword evidence="4 9" id="KW-0472">Membrane</keyword>
<feature type="binding site" evidence="8">
    <location>
        <position position="71"/>
    </location>
    <ligand>
        <name>Zn(2+)</name>
        <dbReference type="ChEBI" id="CHEBI:29105"/>
        <note>catalytic</note>
    </ligand>
</feature>
<dbReference type="Pfam" id="PF08516">
    <property type="entry name" value="ADAM_CR"/>
    <property type="match status" value="1"/>
</dbReference>
<feature type="domain" description="Peptidase M12B" evidence="12">
    <location>
        <begin position="1"/>
        <end position="122"/>
    </location>
</feature>
<dbReference type="Gene3D" id="2.10.25.10">
    <property type="entry name" value="Laminin"/>
    <property type="match status" value="1"/>
</dbReference>
<evidence type="ECO:0000259" key="12">
    <source>
        <dbReference type="PROSITE" id="PS50215"/>
    </source>
</evidence>
<dbReference type="PANTHER" id="PTHR11905:SF237">
    <property type="entry name" value="MIND-MELD, ISOFORM J"/>
    <property type="match status" value="1"/>
</dbReference>
<name>A0A8X6WUF6_9ARAC</name>
<protein>
    <submittedName>
        <fullName evidence="13">Disintegrin and metalloproteinase domain-containing protein 28</fullName>
    </submittedName>
</protein>
<gene>
    <name evidence="13" type="primary">ADAM28</name>
    <name evidence="13" type="ORF">TNIN_344492</name>
</gene>
<evidence type="ECO:0000256" key="3">
    <source>
        <dbReference type="ARBA" id="ARBA00022989"/>
    </source>
</evidence>
<accession>A0A8X6WUF6</accession>
<dbReference type="InterPro" id="IPR018358">
    <property type="entry name" value="Disintegrin_CS"/>
</dbReference>
<feature type="disulfide bond" evidence="6">
    <location>
        <begin position="186"/>
        <end position="206"/>
    </location>
</feature>
<reference evidence="13" key="1">
    <citation type="submission" date="2020-08" db="EMBL/GenBank/DDBJ databases">
        <title>Multicomponent nature underlies the extraordinary mechanical properties of spider dragline silk.</title>
        <authorList>
            <person name="Kono N."/>
            <person name="Nakamura H."/>
            <person name="Mori M."/>
            <person name="Yoshida Y."/>
            <person name="Ohtoshi R."/>
            <person name="Malay A.D."/>
            <person name="Moran D.A.P."/>
            <person name="Tomita M."/>
            <person name="Numata K."/>
            <person name="Arakawa K."/>
        </authorList>
    </citation>
    <scope>NUCLEOTIDE SEQUENCE</scope>
</reference>
<dbReference type="InterPro" id="IPR024079">
    <property type="entry name" value="MetalloPept_cat_dom_sf"/>
</dbReference>
<dbReference type="InterPro" id="IPR036436">
    <property type="entry name" value="Disintegrin_dom_sf"/>
</dbReference>
<dbReference type="PROSITE" id="PS50214">
    <property type="entry name" value="DISINTEGRIN_2"/>
    <property type="match status" value="1"/>
</dbReference>
<dbReference type="SUPFAM" id="SSF55486">
    <property type="entry name" value="Metalloproteases ('zincins'), catalytic domain"/>
    <property type="match status" value="1"/>
</dbReference>
<dbReference type="SMART" id="SM00608">
    <property type="entry name" value="ACR"/>
    <property type="match status" value="1"/>
</dbReference>
<dbReference type="Gene3D" id="4.10.70.10">
    <property type="entry name" value="Disintegrin domain"/>
    <property type="match status" value="1"/>
</dbReference>
<dbReference type="PROSITE" id="PS50026">
    <property type="entry name" value="EGF_3"/>
    <property type="match status" value="1"/>
</dbReference>
<dbReference type="PROSITE" id="PS00022">
    <property type="entry name" value="EGF_1"/>
    <property type="match status" value="1"/>
</dbReference>
<dbReference type="PROSITE" id="PS00427">
    <property type="entry name" value="DISINTEGRIN_1"/>
    <property type="match status" value="1"/>
</dbReference>
<dbReference type="Pfam" id="PF00200">
    <property type="entry name" value="Disintegrin"/>
    <property type="match status" value="1"/>
</dbReference>
<dbReference type="InterPro" id="IPR006586">
    <property type="entry name" value="ADAM_Cys-rich"/>
</dbReference>
<dbReference type="AlphaFoldDB" id="A0A8X6WUF6"/>
<dbReference type="Pfam" id="PF23106">
    <property type="entry name" value="EGF_Teneurin"/>
    <property type="match status" value="1"/>
</dbReference>
<dbReference type="FunFam" id="4.10.70.10:FF:000001">
    <property type="entry name" value="Disintegrin and metalloproteinase domain-containing protein 22"/>
    <property type="match status" value="1"/>
</dbReference>
<keyword evidence="5 7" id="KW-1015">Disulfide bond</keyword>
<evidence type="ECO:0000259" key="11">
    <source>
        <dbReference type="PROSITE" id="PS50214"/>
    </source>
</evidence>
<dbReference type="GO" id="GO:0046872">
    <property type="term" value="F:metal ion binding"/>
    <property type="evidence" value="ECO:0007669"/>
    <property type="project" value="UniProtKB-KW"/>
</dbReference>
<feature type="domain" description="EGF-like" evidence="10">
    <location>
        <begin position="359"/>
        <end position="396"/>
    </location>
</feature>
<evidence type="ECO:0000256" key="6">
    <source>
        <dbReference type="PROSITE-ProRule" id="PRU00068"/>
    </source>
</evidence>
<dbReference type="InterPro" id="IPR001762">
    <property type="entry name" value="Disintegrin_dom"/>
</dbReference>
<evidence type="ECO:0000256" key="2">
    <source>
        <dbReference type="ARBA" id="ARBA00022692"/>
    </source>
</evidence>
<dbReference type="Pfam" id="PF01421">
    <property type="entry name" value="Reprolysin"/>
    <property type="match status" value="1"/>
</dbReference>
<dbReference type="PROSITE" id="PS50215">
    <property type="entry name" value="ADAM_MEPRO"/>
    <property type="match status" value="1"/>
</dbReference>
<organism evidence="13 14">
    <name type="scientific">Trichonephila inaurata madagascariensis</name>
    <dbReference type="NCBI Taxonomy" id="2747483"/>
    <lineage>
        <taxon>Eukaryota</taxon>
        <taxon>Metazoa</taxon>
        <taxon>Ecdysozoa</taxon>
        <taxon>Arthropoda</taxon>
        <taxon>Chelicerata</taxon>
        <taxon>Arachnida</taxon>
        <taxon>Araneae</taxon>
        <taxon>Araneomorphae</taxon>
        <taxon>Entelegynae</taxon>
        <taxon>Araneoidea</taxon>
        <taxon>Nephilidae</taxon>
        <taxon>Trichonephila</taxon>
        <taxon>Trichonephila inaurata</taxon>
    </lineage>
</organism>
<evidence type="ECO:0000259" key="10">
    <source>
        <dbReference type="PROSITE" id="PS50026"/>
    </source>
</evidence>
<evidence type="ECO:0000313" key="13">
    <source>
        <dbReference type="EMBL" id="GFY40016.1"/>
    </source>
</evidence>
<dbReference type="GO" id="GO:0006508">
    <property type="term" value="P:proteolysis"/>
    <property type="evidence" value="ECO:0007669"/>
    <property type="project" value="InterPro"/>
</dbReference>
<dbReference type="InterPro" id="IPR001590">
    <property type="entry name" value="Peptidase_M12B"/>
</dbReference>
<feature type="transmembrane region" description="Helical" evidence="9">
    <location>
        <begin position="437"/>
        <end position="461"/>
    </location>
</feature>
<comment type="subcellular location">
    <subcellularLocation>
        <location evidence="1">Membrane</location>
        <topology evidence="1">Single-pass membrane protein</topology>
    </subcellularLocation>
</comment>
<evidence type="ECO:0000256" key="9">
    <source>
        <dbReference type="SAM" id="Phobius"/>
    </source>
</evidence>
<dbReference type="PANTHER" id="PTHR11905">
    <property type="entry name" value="ADAM A DISINTEGRIN AND METALLOPROTEASE DOMAIN"/>
    <property type="match status" value="1"/>
</dbReference>
<sequence length="473" mass="51555">MYSVATGKNSINAILEVRGLHFNGNNQGIANLDTICTVNAVGLTKVDDVFQPHTTSIILTHLIGHNLGMEHDQSNCDCSKGPPCIMTNNIPYFTSTTFSGCSIQKYFKTLNQGYGACLFNMPTLRMSICGNSILEEPEECDCGPPEECAKHDPCCDPVTCRLIKHAECSSGPCCKKCKLLSSDHLCRTSEGECDIPEYCDGKNGQCPDDLFKKNGAICSGGLGYCFQGQCPLLKTQCQNVWGEDAENANAACYERLNILGTPNGNCGYDNKGDIRKCATEDSYCGSLQCSEGEKEPVSKDVLPMDFVVYKMNTDGSVHECKTRTFSSTDLKYGLVKDGTKCGYQKLCLNQTCTSIRSIISGKCPLEEIHSTCSGHGICTNINTCNCEEGWKGHDCSIIDEDNQLGNAKNDADYYDSMGESSLESSQYENELRLNPNLAVTVLAGCIFIGLVLVVIAVLFLFNRNLWTAKSATH</sequence>
<dbReference type="GO" id="GO:0004222">
    <property type="term" value="F:metalloendopeptidase activity"/>
    <property type="evidence" value="ECO:0007669"/>
    <property type="project" value="InterPro"/>
</dbReference>
<evidence type="ECO:0000256" key="5">
    <source>
        <dbReference type="ARBA" id="ARBA00023157"/>
    </source>
</evidence>
<comment type="caution">
    <text evidence="7">Lacks conserved residue(s) required for the propagation of feature annotation.</text>
</comment>
<keyword evidence="14" id="KW-1185">Reference proteome</keyword>
<dbReference type="Proteomes" id="UP000886998">
    <property type="component" value="Unassembled WGS sequence"/>
</dbReference>
<evidence type="ECO:0000256" key="4">
    <source>
        <dbReference type="ARBA" id="ARBA00023136"/>
    </source>
</evidence>
<evidence type="ECO:0000313" key="14">
    <source>
        <dbReference type="Proteomes" id="UP000886998"/>
    </source>
</evidence>
<dbReference type="GO" id="GO:0016020">
    <property type="term" value="C:membrane"/>
    <property type="evidence" value="ECO:0007669"/>
    <property type="project" value="UniProtKB-SubCell"/>
</dbReference>
<dbReference type="PROSITE" id="PS01186">
    <property type="entry name" value="EGF_2"/>
    <property type="match status" value="1"/>
</dbReference>